<dbReference type="EMBL" id="AZGZ01000021">
    <property type="protein sequence ID" value="KZZ89289.1"/>
    <property type="molecule type" value="Genomic_DNA"/>
</dbReference>
<keyword evidence="11" id="KW-0653">Protein transport</keyword>
<dbReference type="GO" id="GO:0030150">
    <property type="term" value="P:protein import into mitochondrial matrix"/>
    <property type="evidence" value="ECO:0007669"/>
    <property type="project" value="UniProtKB-UniRule"/>
</dbReference>
<dbReference type="Gene3D" id="3.10.450.320">
    <property type="entry name" value="Mitochondrial import inner membrane translocase subunit Tim21"/>
    <property type="match status" value="1"/>
</dbReference>
<evidence type="ECO:0000256" key="2">
    <source>
        <dbReference type="ARBA" id="ARBA00010867"/>
    </source>
</evidence>
<dbReference type="PANTHER" id="PTHR13032">
    <property type="entry name" value="MITOCHONDRIAL IMPORT INNER MEMBRANE TRANSLOCASE SUBUNIT TIM21"/>
    <property type="match status" value="1"/>
</dbReference>
<evidence type="ECO:0000256" key="3">
    <source>
        <dbReference type="ARBA" id="ARBA00020726"/>
    </source>
</evidence>
<reference evidence="12 13" key="1">
    <citation type="journal article" date="2016" name="Genome Biol. Evol.">
        <title>Divergent and convergent evolution of fungal pathogenicity.</title>
        <authorList>
            <person name="Shang Y."/>
            <person name="Xiao G."/>
            <person name="Zheng P."/>
            <person name="Cen K."/>
            <person name="Zhan S."/>
            <person name="Wang C."/>
        </authorList>
    </citation>
    <scope>NUCLEOTIDE SEQUENCE [LARGE SCALE GENOMIC DNA]</scope>
    <source>
        <strain evidence="12 13">ARSEF 7405</strain>
    </source>
</reference>
<evidence type="ECO:0000256" key="4">
    <source>
        <dbReference type="ARBA" id="ARBA00022692"/>
    </source>
</evidence>
<keyword evidence="4" id="KW-0812">Transmembrane</keyword>
<evidence type="ECO:0000256" key="8">
    <source>
        <dbReference type="ARBA" id="ARBA00023128"/>
    </source>
</evidence>
<keyword evidence="7" id="KW-1133">Transmembrane helix</keyword>
<keyword evidence="6" id="KW-0809">Transit peptide</keyword>
<dbReference type="Proteomes" id="UP000242877">
    <property type="component" value="Unassembled WGS sequence"/>
</dbReference>
<evidence type="ECO:0000256" key="10">
    <source>
        <dbReference type="ARBA" id="ARBA00060204"/>
    </source>
</evidence>
<comment type="subunit">
    <text evidence="11">Component of the TIM23 complex.</text>
</comment>
<gene>
    <name evidence="12" type="ORF">AAP_04436</name>
</gene>
<keyword evidence="11" id="KW-0813">Transport</keyword>
<protein>
    <recommendedName>
        <fullName evidence="3 11">Mitochondrial import inner membrane translocase subunit Tim21</fullName>
    </recommendedName>
</protein>
<evidence type="ECO:0000256" key="6">
    <source>
        <dbReference type="ARBA" id="ARBA00022946"/>
    </source>
</evidence>
<dbReference type="FunFam" id="3.10.450.320:FF:000002">
    <property type="entry name" value="Mitochondrial import inner membrane translocase subunit tim21"/>
    <property type="match status" value="1"/>
</dbReference>
<evidence type="ECO:0000313" key="13">
    <source>
        <dbReference type="Proteomes" id="UP000242877"/>
    </source>
</evidence>
<evidence type="ECO:0000313" key="12">
    <source>
        <dbReference type="EMBL" id="KZZ89289.1"/>
    </source>
</evidence>
<organism evidence="12 13">
    <name type="scientific">Ascosphaera apis ARSEF 7405</name>
    <dbReference type="NCBI Taxonomy" id="392613"/>
    <lineage>
        <taxon>Eukaryota</taxon>
        <taxon>Fungi</taxon>
        <taxon>Dikarya</taxon>
        <taxon>Ascomycota</taxon>
        <taxon>Pezizomycotina</taxon>
        <taxon>Eurotiomycetes</taxon>
        <taxon>Eurotiomycetidae</taxon>
        <taxon>Onygenales</taxon>
        <taxon>Ascosphaeraceae</taxon>
        <taxon>Ascosphaera</taxon>
    </lineage>
</organism>
<name>A0A167WUJ3_9EURO</name>
<evidence type="ECO:0000256" key="1">
    <source>
        <dbReference type="ARBA" id="ARBA00004434"/>
    </source>
</evidence>
<proteinExistence type="inferred from homology"/>
<dbReference type="PANTHER" id="PTHR13032:SF6">
    <property type="entry name" value="MITOCHONDRIAL IMPORT INNER MEMBRANE TRANSLOCASE SUBUNIT TIM21"/>
    <property type="match status" value="1"/>
</dbReference>
<comment type="caution">
    <text evidence="12">The sequence shown here is derived from an EMBL/GenBank/DDBJ whole genome shotgun (WGS) entry which is preliminary data.</text>
</comment>
<keyword evidence="5 11" id="KW-0999">Mitochondrion inner membrane</keyword>
<dbReference type="GO" id="GO:0005744">
    <property type="term" value="C:TIM23 mitochondrial import inner membrane translocase complex"/>
    <property type="evidence" value="ECO:0007669"/>
    <property type="project" value="UniProtKB-UniRule"/>
</dbReference>
<comment type="similarity">
    <text evidence="2 11">Belongs to the TIM21 family.</text>
</comment>
<keyword evidence="8 11" id="KW-0496">Mitochondrion</keyword>
<comment type="subcellular location">
    <subcellularLocation>
        <location evidence="1 11">Mitochondrion inner membrane</location>
        <topology evidence="1 11">Single-pass membrane protein</topology>
    </subcellularLocation>
</comment>
<keyword evidence="9" id="KW-0472">Membrane</keyword>
<evidence type="ECO:0000256" key="5">
    <source>
        <dbReference type="ARBA" id="ARBA00022792"/>
    </source>
</evidence>
<dbReference type="VEuPathDB" id="FungiDB:AAP_04436"/>
<dbReference type="InterPro" id="IPR038552">
    <property type="entry name" value="Tim21_IMS_sf"/>
</dbReference>
<evidence type="ECO:0000256" key="9">
    <source>
        <dbReference type="ARBA" id="ARBA00023136"/>
    </source>
</evidence>
<dbReference type="Pfam" id="PF08294">
    <property type="entry name" value="TIM21"/>
    <property type="match status" value="1"/>
</dbReference>
<keyword evidence="11" id="KW-0811">Translocation</keyword>
<keyword evidence="13" id="KW-1185">Reference proteome</keyword>
<evidence type="ECO:0000256" key="11">
    <source>
        <dbReference type="RuleBase" id="RU367142"/>
    </source>
</evidence>
<dbReference type="OrthoDB" id="436405at2759"/>
<accession>A0A167WUJ3</accession>
<dbReference type="InterPro" id="IPR013261">
    <property type="entry name" value="Tim21"/>
</dbReference>
<sequence>MAPALPLQLPLSRLAPVAKPTSLRLSSTLSLRSSAIISRRTQHQFDLSRSYATHKDTPRPSGLSRRRVTVTNDDGHLQWRELSGREKTARATQQTFNFTIIVAGALLTGTVFTLLYKEVFAPDSKTVYFNKVVNRIKEDPRCIKLLGDAKHIRAYGENVDSKWTRNRPIATTIEKDKLGRDHMKMKFYVTGPINEGTVSVHLIRDLETSEYKYWLTPTTLFGKRRGKAICG</sequence>
<dbReference type="AlphaFoldDB" id="A0A167WUJ3"/>
<evidence type="ECO:0000256" key="7">
    <source>
        <dbReference type="ARBA" id="ARBA00022989"/>
    </source>
</evidence>
<comment type="function">
    <text evidence="10">Essential component of the TIM23 complex, a complex that mediates the translocation of transit peptide-containing proteins across the mitochondrial inner membrane. Required to keep the TOM and the TIM23 complexes in close contact. At some point, it is released from the TOM23 complex to allow protein translocation into the mitochondrial matrix.</text>
</comment>